<dbReference type="AlphaFoldDB" id="A0A5B7DGS8"/>
<gene>
    <name evidence="1" type="ORF">E2C01_013498</name>
</gene>
<evidence type="ECO:0000313" key="1">
    <source>
        <dbReference type="EMBL" id="MPC20550.1"/>
    </source>
</evidence>
<organism evidence="1 2">
    <name type="scientific">Portunus trituberculatus</name>
    <name type="common">Swimming crab</name>
    <name type="synonym">Neptunus trituberculatus</name>
    <dbReference type="NCBI Taxonomy" id="210409"/>
    <lineage>
        <taxon>Eukaryota</taxon>
        <taxon>Metazoa</taxon>
        <taxon>Ecdysozoa</taxon>
        <taxon>Arthropoda</taxon>
        <taxon>Crustacea</taxon>
        <taxon>Multicrustacea</taxon>
        <taxon>Malacostraca</taxon>
        <taxon>Eumalacostraca</taxon>
        <taxon>Eucarida</taxon>
        <taxon>Decapoda</taxon>
        <taxon>Pleocyemata</taxon>
        <taxon>Brachyura</taxon>
        <taxon>Eubrachyura</taxon>
        <taxon>Portunoidea</taxon>
        <taxon>Portunidae</taxon>
        <taxon>Portuninae</taxon>
        <taxon>Portunus</taxon>
    </lineage>
</organism>
<proteinExistence type="predicted"/>
<dbReference type="Proteomes" id="UP000324222">
    <property type="component" value="Unassembled WGS sequence"/>
</dbReference>
<comment type="caution">
    <text evidence="1">The sequence shown here is derived from an EMBL/GenBank/DDBJ whole genome shotgun (WGS) entry which is preliminary data.</text>
</comment>
<sequence>MMGKIFAAILFYCGLIILGWTLRGYFIPRVEQHSGPAVASTTCSTSCKVLYSNLDGPPPLPAVVESIQPGPSVTTVGDTHHGIKSLEVKGLVATPVCRPVCEGLAKSLRVAVKPGMVWHGDHSSHVREELRHAQVSRPPGYPCSRPVTSLTLQLFHVWLHSVIAKKTIRQCISLSFTVQA</sequence>
<dbReference type="EMBL" id="VSRR010000883">
    <property type="protein sequence ID" value="MPC20550.1"/>
    <property type="molecule type" value="Genomic_DNA"/>
</dbReference>
<accession>A0A5B7DGS8</accession>
<protein>
    <submittedName>
        <fullName evidence="1">Uncharacterized protein</fullName>
    </submittedName>
</protein>
<keyword evidence="2" id="KW-1185">Reference proteome</keyword>
<evidence type="ECO:0000313" key="2">
    <source>
        <dbReference type="Proteomes" id="UP000324222"/>
    </source>
</evidence>
<name>A0A5B7DGS8_PORTR</name>
<reference evidence="1 2" key="1">
    <citation type="submission" date="2019-05" db="EMBL/GenBank/DDBJ databases">
        <title>Another draft genome of Portunus trituberculatus and its Hox gene families provides insights of decapod evolution.</title>
        <authorList>
            <person name="Jeong J.-H."/>
            <person name="Song I."/>
            <person name="Kim S."/>
            <person name="Choi T."/>
            <person name="Kim D."/>
            <person name="Ryu S."/>
            <person name="Kim W."/>
        </authorList>
    </citation>
    <scope>NUCLEOTIDE SEQUENCE [LARGE SCALE GENOMIC DNA]</scope>
    <source>
        <tissue evidence="1">Muscle</tissue>
    </source>
</reference>